<organism evidence="1 2">
    <name type="scientific">Aquimarina addita</name>
    <dbReference type="NCBI Taxonomy" id="870485"/>
    <lineage>
        <taxon>Bacteria</taxon>
        <taxon>Pseudomonadati</taxon>
        <taxon>Bacteroidota</taxon>
        <taxon>Flavobacteriia</taxon>
        <taxon>Flavobacteriales</taxon>
        <taxon>Flavobacteriaceae</taxon>
        <taxon>Aquimarina</taxon>
    </lineage>
</organism>
<evidence type="ECO:0008006" key="3">
    <source>
        <dbReference type="Google" id="ProtNLM"/>
    </source>
</evidence>
<proteinExistence type="predicted"/>
<accession>A0ABP6UHJ9</accession>
<dbReference type="Pfam" id="PF07661">
    <property type="entry name" value="MORN_2"/>
    <property type="match status" value="3"/>
</dbReference>
<dbReference type="PANTHER" id="PTHR33706:SF1">
    <property type="entry name" value="TPR REPEAT PROTEIN"/>
    <property type="match status" value="1"/>
</dbReference>
<name>A0ABP6UHJ9_9FLAO</name>
<dbReference type="SUPFAM" id="SSF82185">
    <property type="entry name" value="Histone H3 K4-specific methyltransferase SET7/9 N-terminal domain"/>
    <property type="match status" value="3"/>
</dbReference>
<keyword evidence="2" id="KW-1185">Reference proteome</keyword>
<dbReference type="Gene3D" id="2.20.110.10">
    <property type="entry name" value="Histone H3 K4-specific methyltransferase SET7/9 N-terminal domain"/>
    <property type="match status" value="1"/>
</dbReference>
<dbReference type="PANTHER" id="PTHR33706">
    <property type="entry name" value="MORN VARIANT REPEAT PROTEIN"/>
    <property type="match status" value="1"/>
</dbReference>
<gene>
    <name evidence="1" type="ORF">GCM10022393_19110</name>
</gene>
<evidence type="ECO:0000313" key="2">
    <source>
        <dbReference type="Proteomes" id="UP001500459"/>
    </source>
</evidence>
<sequence length="721" mass="84156">MSYLEIKIKNSLFTFLVTIVGITLMNAQRTTSEESKHATYGTATIKSFYDENDVLTQKMIYTKDTLLTKGNEEIGEVIYYYENGNIQAKGNFIGVNKARFFGASLSRDKYGAWSFFNKEGTLAGTINYQDDREEGAYTYYHANGKISHSGNNTKGNNDGVEKAFFYNGQLHRSVKYIKGKVDNVLSFYDIHGNKIDHGTLKDGQGTLNVFDLETGKLKKTSTIENGVVHNIEISIQKTDNGDIIEKKYRYNDTIVEKIVRMRNDTLEGLQEFFNTEGILIESVNYKKGLKNGKHIKLDEDGLLFYEYTYKNDKKNGPYKYTPEGFKDTFYVLEEGTYDENQKLTGDFKQYLQDKKKVLTLGKMDGSKILIKSGTYNQGRKIGVWQIFDSKGILVEKTDYSEQKEGLYVNKEFFENSKKVSSIIEYDKKTSTGFEKTFYINGQLKSLTNFKEEIADGPYEEYYQNGQLKTIGQRKNGDKIGNWKEFKKNGLILHDHMYSGGCCFPSKRIDYYYNKQGGKLSSIIIQDHKKKNPLNENESYFETTITKDFWDNGELRELQTKRKYNYKSYNVKEGPYQRFDRDGHTEVEGVYKNDKEEGIWKYYDYYHRLRDKKTYVSGNKRGPFEEYKYYDDTTVVEKKYEGVAYEDKMEQTITYFYNTGNIKQTGKYIHTYKEQFRGRIGLWKAFYENGKLKEEGMYEKGKKVGVWKQYNKKGRISDRTKY</sequence>
<evidence type="ECO:0000313" key="1">
    <source>
        <dbReference type="EMBL" id="GAA3508314.1"/>
    </source>
</evidence>
<dbReference type="Proteomes" id="UP001500459">
    <property type="component" value="Unassembled WGS sequence"/>
</dbReference>
<comment type="caution">
    <text evidence="1">The sequence shown here is derived from an EMBL/GenBank/DDBJ whole genome shotgun (WGS) entry which is preliminary data.</text>
</comment>
<dbReference type="Gene3D" id="3.90.930.1">
    <property type="match status" value="3"/>
</dbReference>
<reference evidence="2" key="1">
    <citation type="journal article" date="2019" name="Int. J. Syst. Evol. Microbiol.">
        <title>The Global Catalogue of Microorganisms (GCM) 10K type strain sequencing project: providing services to taxonomists for standard genome sequencing and annotation.</title>
        <authorList>
            <consortium name="The Broad Institute Genomics Platform"/>
            <consortium name="The Broad Institute Genome Sequencing Center for Infectious Disease"/>
            <person name="Wu L."/>
            <person name="Ma J."/>
        </authorList>
    </citation>
    <scope>NUCLEOTIDE SEQUENCE [LARGE SCALE GENOMIC DNA]</scope>
    <source>
        <strain evidence="2">JCM 17106</strain>
    </source>
</reference>
<dbReference type="InterPro" id="IPR011652">
    <property type="entry name" value="MORN_2"/>
</dbReference>
<protein>
    <recommendedName>
        <fullName evidence="3">Toxin-antitoxin system YwqK family antitoxin</fullName>
    </recommendedName>
</protein>
<dbReference type="EMBL" id="BAABCW010000006">
    <property type="protein sequence ID" value="GAA3508314.1"/>
    <property type="molecule type" value="Genomic_DNA"/>
</dbReference>
<dbReference type="RefSeq" id="WP_344926830.1">
    <property type="nucleotide sequence ID" value="NZ_BAABCW010000006.1"/>
</dbReference>